<accession>A0A4R5KNV3</accession>
<proteinExistence type="predicted"/>
<keyword evidence="2" id="KW-0648">Protein biosynthesis</keyword>
<gene>
    <name evidence="2" type="ORF">E1757_18445</name>
</gene>
<keyword evidence="2" id="KW-0251">Elongation factor</keyword>
<dbReference type="GO" id="GO:0032784">
    <property type="term" value="P:regulation of DNA-templated transcription elongation"/>
    <property type="evidence" value="ECO:0007669"/>
    <property type="project" value="InterPro"/>
</dbReference>
<dbReference type="Proteomes" id="UP000295636">
    <property type="component" value="Unassembled WGS sequence"/>
</dbReference>
<dbReference type="SUPFAM" id="SSF54534">
    <property type="entry name" value="FKBP-like"/>
    <property type="match status" value="1"/>
</dbReference>
<dbReference type="EMBL" id="SMRT01000008">
    <property type="protein sequence ID" value="TDF96357.1"/>
    <property type="molecule type" value="Genomic_DNA"/>
</dbReference>
<dbReference type="InterPro" id="IPR001437">
    <property type="entry name" value="Tscrpt_elong_fac_GreA/B_C"/>
</dbReference>
<dbReference type="GO" id="GO:0003677">
    <property type="term" value="F:DNA binding"/>
    <property type="evidence" value="ECO:0007669"/>
    <property type="project" value="InterPro"/>
</dbReference>
<reference evidence="2 3" key="1">
    <citation type="submission" date="2019-03" db="EMBL/GenBank/DDBJ databases">
        <title>This is whole genome sequence of Paenibacillus sp MS74 strain.</title>
        <authorList>
            <person name="Trinh H.N."/>
        </authorList>
    </citation>
    <scope>NUCLEOTIDE SEQUENCE [LARGE SCALE GENOMIC DNA]</scope>
    <source>
        <strain evidence="2 3">MS74</strain>
    </source>
</reference>
<comment type="caution">
    <text evidence="2">The sequence shown here is derived from an EMBL/GenBank/DDBJ whole genome shotgun (WGS) entry which is preliminary data.</text>
</comment>
<dbReference type="AlphaFoldDB" id="A0A4R5KNV3"/>
<evidence type="ECO:0000313" key="2">
    <source>
        <dbReference type="EMBL" id="TDF96357.1"/>
    </source>
</evidence>
<dbReference type="Gene3D" id="3.10.50.30">
    <property type="entry name" value="Transcription elongation factor, GreA/GreB, C-terminal domain"/>
    <property type="match status" value="1"/>
</dbReference>
<dbReference type="InterPro" id="IPR036953">
    <property type="entry name" value="GreA/GreB_C_sf"/>
</dbReference>
<feature type="domain" description="Transcription elongation factor GreA/GreB C-terminal" evidence="1">
    <location>
        <begin position="68"/>
        <end position="141"/>
    </location>
</feature>
<keyword evidence="3" id="KW-1185">Reference proteome</keyword>
<name>A0A4R5KNV3_9BACL</name>
<dbReference type="RefSeq" id="WP_133230715.1">
    <property type="nucleotide sequence ID" value="NZ_SMRT01000008.1"/>
</dbReference>
<dbReference type="OrthoDB" id="2898253at2"/>
<sequence length="152" mass="17346">MNRSIPLQGSRTQLVNQLVYFDEQKQEFLDHYFPNSGRERLKIDQLLSDYAKTLEGILAGFTQESLNSTVLIGSRMRLLYVEDGLTESYTVVFPHQAEPNENKVSFLSPIGLQLLLAKTNETCRLKVPSGELEVRLEEIRYNNSGHVENALE</sequence>
<protein>
    <submittedName>
        <fullName evidence="2">GreA/GreB family elongation factor</fullName>
    </submittedName>
</protein>
<evidence type="ECO:0000259" key="1">
    <source>
        <dbReference type="Pfam" id="PF01272"/>
    </source>
</evidence>
<dbReference type="GO" id="GO:0003746">
    <property type="term" value="F:translation elongation factor activity"/>
    <property type="evidence" value="ECO:0007669"/>
    <property type="project" value="UniProtKB-KW"/>
</dbReference>
<dbReference type="Pfam" id="PF01272">
    <property type="entry name" value="GreA_GreB"/>
    <property type="match status" value="1"/>
</dbReference>
<organism evidence="2 3">
    <name type="scientific">Paenibacillus piri</name>
    <dbReference type="NCBI Taxonomy" id="2547395"/>
    <lineage>
        <taxon>Bacteria</taxon>
        <taxon>Bacillati</taxon>
        <taxon>Bacillota</taxon>
        <taxon>Bacilli</taxon>
        <taxon>Bacillales</taxon>
        <taxon>Paenibacillaceae</taxon>
        <taxon>Paenibacillus</taxon>
    </lineage>
</organism>
<evidence type="ECO:0000313" key="3">
    <source>
        <dbReference type="Proteomes" id="UP000295636"/>
    </source>
</evidence>